<feature type="compositionally biased region" description="Basic and acidic residues" evidence="1">
    <location>
        <begin position="51"/>
        <end position="60"/>
    </location>
</feature>
<accession>A0A699IFJ2</accession>
<feature type="region of interest" description="Disordered" evidence="1">
    <location>
        <begin position="1"/>
        <end position="24"/>
    </location>
</feature>
<reference evidence="2" key="1">
    <citation type="journal article" date="2019" name="Sci. Rep.">
        <title>Draft genome of Tanacetum cinerariifolium, the natural source of mosquito coil.</title>
        <authorList>
            <person name="Yamashiro T."/>
            <person name="Shiraishi A."/>
            <person name="Satake H."/>
            <person name="Nakayama K."/>
        </authorList>
    </citation>
    <scope>NUCLEOTIDE SEQUENCE</scope>
</reference>
<feature type="compositionally biased region" description="Polar residues" evidence="1">
    <location>
        <begin position="63"/>
        <end position="77"/>
    </location>
</feature>
<gene>
    <name evidence="2" type="ORF">Tci_521874</name>
</gene>
<feature type="region of interest" description="Disordered" evidence="1">
    <location>
        <begin position="51"/>
        <end position="109"/>
    </location>
</feature>
<evidence type="ECO:0000256" key="1">
    <source>
        <dbReference type="SAM" id="MobiDB-lite"/>
    </source>
</evidence>
<protein>
    <submittedName>
        <fullName evidence="2">Uncharacterized protein</fullName>
    </submittedName>
</protein>
<name>A0A699IFJ2_TANCI</name>
<evidence type="ECO:0000313" key="2">
    <source>
        <dbReference type="EMBL" id="GEZ49901.1"/>
    </source>
</evidence>
<organism evidence="2">
    <name type="scientific">Tanacetum cinerariifolium</name>
    <name type="common">Dalmatian daisy</name>
    <name type="synonym">Chrysanthemum cinerariifolium</name>
    <dbReference type="NCBI Taxonomy" id="118510"/>
    <lineage>
        <taxon>Eukaryota</taxon>
        <taxon>Viridiplantae</taxon>
        <taxon>Streptophyta</taxon>
        <taxon>Embryophyta</taxon>
        <taxon>Tracheophyta</taxon>
        <taxon>Spermatophyta</taxon>
        <taxon>Magnoliopsida</taxon>
        <taxon>eudicotyledons</taxon>
        <taxon>Gunneridae</taxon>
        <taxon>Pentapetalae</taxon>
        <taxon>asterids</taxon>
        <taxon>campanulids</taxon>
        <taxon>Asterales</taxon>
        <taxon>Asteraceae</taxon>
        <taxon>Asteroideae</taxon>
        <taxon>Anthemideae</taxon>
        <taxon>Anthemidinae</taxon>
        <taxon>Tanacetum</taxon>
    </lineage>
</organism>
<comment type="caution">
    <text evidence="2">The sequence shown here is derived from an EMBL/GenBank/DDBJ whole genome shotgun (WGS) entry which is preliminary data.</text>
</comment>
<proteinExistence type="predicted"/>
<sequence>MDNWPLGPANPSPPPRVSRPPLGIPNPSLDLNHCHQPNLCLLTLTTTKSAHAEEPSHTVDDSGVQQDQEFDTGSNDEQPADKDVSKEDCFKKPEQPLTPDSNWNKRQHGPKRQHFYGFAANMSSSKDVYYRKRIIAVTRLTIMKKYDYGHLEEIEVHREDQMLYKFREDAPVMKATSEAAKPCHRDSLEFYTEKQGTMVVTTVLGINCTRHFHCQVKCSHWQYKFPLPVKVVATARRLEMPLLEVCTAIEEKKKKLPVKDRWQLH</sequence>
<dbReference type="AlphaFoldDB" id="A0A699IFJ2"/>
<dbReference type="EMBL" id="BKCJ010286327">
    <property type="protein sequence ID" value="GEZ49901.1"/>
    <property type="molecule type" value="Genomic_DNA"/>
</dbReference>
<feature type="compositionally biased region" description="Basic and acidic residues" evidence="1">
    <location>
        <begin position="79"/>
        <end position="94"/>
    </location>
</feature>
<feature type="compositionally biased region" description="Pro residues" evidence="1">
    <location>
        <begin position="8"/>
        <end position="24"/>
    </location>
</feature>